<accession>A0A8J6TD13</accession>
<evidence type="ECO:0000313" key="2">
    <source>
        <dbReference type="Proteomes" id="UP000599024"/>
    </source>
</evidence>
<dbReference type="Proteomes" id="UP000599024">
    <property type="component" value="Unassembled WGS sequence"/>
</dbReference>
<sequence length="165" mass="18818">MSYPRYQAYKDSGIEWLGEVPEHWTFGLLSSMFLDNKVKNKGMIENNLLSLSYGKIIEKDIETTFGLLPDSFEGYQIVEPGHVVLRLTDLQNDKKSLRTGYVAQRGIITSAYNALVKKSNAIANTKYFHQYLPACAGEWKIFENLFCSYRLSFLRIMAITVIAVS</sequence>
<dbReference type="SUPFAM" id="SSF116734">
    <property type="entry name" value="DNA methylase specificity domain"/>
    <property type="match status" value="1"/>
</dbReference>
<dbReference type="AlphaFoldDB" id="A0A8J6TD13"/>
<comment type="caution">
    <text evidence="1">The sequence shown here is derived from an EMBL/GenBank/DDBJ whole genome shotgun (WGS) entry which is preliminary data.</text>
</comment>
<proteinExistence type="predicted"/>
<evidence type="ECO:0008006" key="3">
    <source>
        <dbReference type="Google" id="ProtNLM"/>
    </source>
</evidence>
<protein>
    <recommendedName>
        <fullName evidence="3">Type I restriction modification DNA specificity domain-containing protein</fullName>
    </recommendedName>
</protein>
<reference evidence="1 2" key="1">
    <citation type="submission" date="2020-08" db="EMBL/GenBank/DDBJ databases">
        <title>Bridging the membrane lipid divide: bacteria of the FCB group superphylum have the potential to synthesize archaeal ether lipids.</title>
        <authorList>
            <person name="Villanueva L."/>
            <person name="Von Meijenfeldt F.A.B."/>
            <person name="Westbye A.B."/>
            <person name="Yadav S."/>
            <person name="Hopmans E.C."/>
            <person name="Dutilh B.E."/>
            <person name="Sinninghe Damste J.S."/>
        </authorList>
    </citation>
    <scope>NUCLEOTIDE SEQUENCE [LARGE SCALE GENOMIC DNA]</scope>
    <source>
        <strain evidence="1">NIOZ-UU81</strain>
    </source>
</reference>
<organism evidence="1 2">
    <name type="scientific">Candidatus Desulfatifera sulfidica</name>
    <dbReference type="NCBI Taxonomy" id="2841691"/>
    <lineage>
        <taxon>Bacteria</taxon>
        <taxon>Pseudomonadati</taxon>
        <taxon>Thermodesulfobacteriota</taxon>
        <taxon>Desulfobulbia</taxon>
        <taxon>Desulfobulbales</taxon>
        <taxon>Desulfobulbaceae</taxon>
        <taxon>Candidatus Desulfatifera</taxon>
    </lineage>
</organism>
<name>A0A8J6TD13_9BACT</name>
<evidence type="ECO:0000313" key="1">
    <source>
        <dbReference type="EMBL" id="MBC8207862.1"/>
    </source>
</evidence>
<gene>
    <name evidence="1" type="ORF">H8E79_01675</name>
</gene>
<dbReference type="EMBL" id="JACNLK010000019">
    <property type="protein sequence ID" value="MBC8207862.1"/>
    <property type="molecule type" value="Genomic_DNA"/>
</dbReference>